<proteinExistence type="inferred from homology"/>
<evidence type="ECO:0000256" key="3">
    <source>
        <dbReference type="ARBA" id="ARBA00023002"/>
    </source>
</evidence>
<keyword evidence="1 6" id="KW-0285">Flavoprotein</keyword>
<evidence type="ECO:0000256" key="1">
    <source>
        <dbReference type="ARBA" id="ARBA00022630"/>
    </source>
</evidence>
<reference evidence="8 9" key="1">
    <citation type="submission" date="2022-10" db="EMBL/GenBank/DDBJ databases">
        <title>High-quality genome sequences of two octocoral-associated bacteria, Endozoicomonas euniceicola EF212 and Endozoicomonas gorgoniicola PS125.</title>
        <authorList>
            <person name="Chiou Y.-J."/>
            <person name="Chen Y.-H."/>
        </authorList>
    </citation>
    <scope>NUCLEOTIDE SEQUENCE [LARGE SCALE GENOMIC DNA]</scope>
    <source>
        <strain evidence="8 9">PS125</strain>
    </source>
</reference>
<dbReference type="InterPro" id="IPR029039">
    <property type="entry name" value="Flavoprotein-like_sf"/>
</dbReference>
<comment type="catalytic activity">
    <reaction evidence="6">
        <text>2 a quinone + NADH + H(+) = 2 a 1,4-benzosemiquinone + NAD(+)</text>
        <dbReference type="Rhea" id="RHEA:65952"/>
        <dbReference type="ChEBI" id="CHEBI:15378"/>
        <dbReference type="ChEBI" id="CHEBI:57540"/>
        <dbReference type="ChEBI" id="CHEBI:57945"/>
        <dbReference type="ChEBI" id="CHEBI:132124"/>
        <dbReference type="ChEBI" id="CHEBI:134225"/>
    </reaction>
</comment>
<name>A0ABT3MQ79_9GAMM</name>
<dbReference type="Proteomes" id="UP001209854">
    <property type="component" value="Unassembled WGS sequence"/>
</dbReference>
<dbReference type="EMBL" id="JAPFCC010000001">
    <property type="protein sequence ID" value="MCW7551529.1"/>
    <property type="molecule type" value="Genomic_DNA"/>
</dbReference>
<comment type="function">
    <text evidence="6">Quinone reductase that provides resistance to thiol-specific stress caused by electrophilic quinones.</text>
</comment>
<accession>A0ABT3MQ79</accession>
<keyword evidence="3 6" id="KW-0560">Oxidoreductase</keyword>
<evidence type="ECO:0000313" key="8">
    <source>
        <dbReference type="EMBL" id="MCW7551529.1"/>
    </source>
</evidence>
<dbReference type="PANTHER" id="PTHR43741">
    <property type="entry name" value="FMN-DEPENDENT NADH-AZOREDUCTASE 1"/>
    <property type="match status" value="1"/>
</dbReference>
<evidence type="ECO:0000259" key="7">
    <source>
        <dbReference type="Pfam" id="PF02525"/>
    </source>
</evidence>
<keyword evidence="4 6" id="KW-0520">NAD</keyword>
<comment type="similarity">
    <text evidence="6">Belongs to the azoreductase type 1 family.</text>
</comment>
<dbReference type="RefSeq" id="WP_262566575.1">
    <property type="nucleotide sequence ID" value="NZ_JAPFCC010000001.1"/>
</dbReference>
<evidence type="ECO:0000256" key="5">
    <source>
        <dbReference type="ARBA" id="ARBA00048542"/>
    </source>
</evidence>
<comment type="caution">
    <text evidence="6">Lacks conserved residue(s) required for the propagation of feature annotation.</text>
</comment>
<keyword evidence="9" id="KW-1185">Reference proteome</keyword>
<dbReference type="EC" id="1.7.1.17" evidence="6"/>
<dbReference type="InterPro" id="IPR023048">
    <property type="entry name" value="NADH:quinone_OxRdtase_FMN_depd"/>
</dbReference>
<sequence length="200" mass="22187">MKTILKITSSLFGQEGQSSKLTQTFIERLQQRQPDSEIIHRDLAAKPVPHLDADSFQGFVVQPDERTDSQKRAAELSDGLIDELQRADILVLGLPMYNFGIPSTLKAYFDYVARAGITFKYTDKGAVGLLQGKKAYVLTTRGGLYKGTSKDTETHYVTDFLSFLGIDDIQFVYAEGLAMGDDAREKALQDAAQSIDRLVV</sequence>
<feature type="binding site" evidence="6">
    <location>
        <position position="10"/>
    </location>
    <ligand>
        <name>FMN</name>
        <dbReference type="ChEBI" id="CHEBI:58210"/>
    </ligand>
</feature>
<dbReference type="InterPro" id="IPR003680">
    <property type="entry name" value="Flavodoxin_fold"/>
</dbReference>
<evidence type="ECO:0000256" key="2">
    <source>
        <dbReference type="ARBA" id="ARBA00022643"/>
    </source>
</evidence>
<dbReference type="SUPFAM" id="SSF52218">
    <property type="entry name" value="Flavoproteins"/>
    <property type="match status" value="1"/>
</dbReference>
<comment type="caution">
    <text evidence="8">The sequence shown here is derived from an EMBL/GenBank/DDBJ whole genome shotgun (WGS) entry which is preliminary data.</text>
</comment>
<feature type="domain" description="Flavodoxin-like fold" evidence="7">
    <location>
        <begin position="2"/>
        <end position="197"/>
    </location>
</feature>
<evidence type="ECO:0000313" key="9">
    <source>
        <dbReference type="Proteomes" id="UP001209854"/>
    </source>
</evidence>
<evidence type="ECO:0000256" key="6">
    <source>
        <dbReference type="HAMAP-Rule" id="MF_01216"/>
    </source>
</evidence>
<dbReference type="Pfam" id="PF02525">
    <property type="entry name" value="Flavodoxin_2"/>
    <property type="match status" value="1"/>
</dbReference>
<dbReference type="HAMAP" id="MF_01216">
    <property type="entry name" value="Azoreductase_type1"/>
    <property type="match status" value="1"/>
</dbReference>
<dbReference type="Gene3D" id="3.40.50.360">
    <property type="match status" value="1"/>
</dbReference>
<comment type="catalytic activity">
    <reaction evidence="5">
        <text>N,N-dimethyl-1,4-phenylenediamine + anthranilate + 2 NAD(+) = 2-(4-dimethylaminophenyl)diazenylbenzoate + 2 NADH + 2 H(+)</text>
        <dbReference type="Rhea" id="RHEA:55872"/>
        <dbReference type="ChEBI" id="CHEBI:15378"/>
        <dbReference type="ChEBI" id="CHEBI:15783"/>
        <dbReference type="ChEBI" id="CHEBI:16567"/>
        <dbReference type="ChEBI" id="CHEBI:57540"/>
        <dbReference type="ChEBI" id="CHEBI:57945"/>
        <dbReference type="ChEBI" id="CHEBI:71579"/>
        <dbReference type="EC" id="1.7.1.17"/>
    </reaction>
    <physiologicalReaction direction="right-to-left" evidence="5">
        <dbReference type="Rhea" id="RHEA:55874"/>
    </physiologicalReaction>
</comment>
<evidence type="ECO:0000256" key="4">
    <source>
        <dbReference type="ARBA" id="ARBA00023027"/>
    </source>
</evidence>
<organism evidence="8 9">
    <name type="scientific">Endozoicomonas gorgoniicola</name>
    <dbReference type="NCBI Taxonomy" id="1234144"/>
    <lineage>
        <taxon>Bacteria</taxon>
        <taxon>Pseudomonadati</taxon>
        <taxon>Pseudomonadota</taxon>
        <taxon>Gammaproteobacteria</taxon>
        <taxon>Oceanospirillales</taxon>
        <taxon>Endozoicomonadaceae</taxon>
        <taxon>Endozoicomonas</taxon>
    </lineage>
</organism>
<feature type="binding site" evidence="6">
    <location>
        <begin position="96"/>
        <end position="99"/>
    </location>
    <ligand>
        <name>FMN</name>
        <dbReference type="ChEBI" id="CHEBI:58210"/>
    </ligand>
</feature>
<comment type="subunit">
    <text evidence="6">Homodimer.</text>
</comment>
<dbReference type="PANTHER" id="PTHR43741:SF2">
    <property type="entry name" value="FMN-DEPENDENT NADH:QUINONE OXIDOREDUCTASE"/>
    <property type="match status" value="1"/>
</dbReference>
<dbReference type="InterPro" id="IPR050104">
    <property type="entry name" value="FMN-dep_NADH:Q_OxRdtase_AzoR1"/>
</dbReference>
<comment type="function">
    <text evidence="6">Also exhibits azoreductase activity. Catalyzes the reductive cleavage of the azo bond in aromatic azo compounds to the corresponding amines.</text>
</comment>
<feature type="binding site" evidence="6">
    <location>
        <begin position="140"/>
        <end position="143"/>
    </location>
    <ligand>
        <name>FMN</name>
        <dbReference type="ChEBI" id="CHEBI:58210"/>
    </ligand>
</feature>
<keyword evidence="2 6" id="KW-0288">FMN</keyword>
<gene>
    <name evidence="6" type="primary">azoR</name>
    <name evidence="8" type="ORF">NX722_02490</name>
</gene>
<protein>
    <recommendedName>
        <fullName evidence="6">FMN dependent NADH:quinone oxidoreductase</fullName>
        <ecNumber evidence="6">1.6.5.-</ecNumber>
    </recommendedName>
    <alternativeName>
        <fullName evidence="6">Azo-dye reductase</fullName>
    </alternativeName>
    <alternativeName>
        <fullName evidence="6">FMN-dependent NADH-azo compound oxidoreductase</fullName>
    </alternativeName>
    <alternativeName>
        <fullName evidence="6">FMN-dependent NADH-azoreductase</fullName>
        <ecNumber evidence="6">1.7.1.17</ecNumber>
    </alternativeName>
</protein>
<dbReference type="EC" id="1.6.5.-" evidence="6"/>
<comment type="cofactor">
    <cofactor evidence="6">
        <name>FMN</name>
        <dbReference type="ChEBI" id="CHEBI:58210"/>
    </cofactor>
    <text evidence="6">Binds 1 FMN per subunit.</text>
</comment>